<name>A0ABS4ESK8_9HYPH</name>
<evidence type="ECO:0000313" key="3">
    <source>
        <dbReference type="Proteomes" id="UP000823786"/>
    </source>
</evidence>
<dbReference type="EMBL" id="JAGGJV010000008">
    <property type="protein sequence ID" value="MBP1860930.1"/>
    <property type="molecule type" value="Genomic_DNA"/>
</dbReference>
<comment type="caution">
    <text evidence="2">The sequence shown here is derived from an EMBL/GenBank/DDBJ whole genome shotgun (WGS) entry which is preliminary data.</text>
</comment>
<evidence type="ECO:0000256" key="1">
    <source>
        <dbReference type="SAM" id="Phobius"/>
    </source>
</evidence>
<keyword evidence="1" id="KW-0472">Membrane</keyword>
<keyword evidence="1" id="KW-0812">Transmembrane</keyword>
<reference evidence="2 3" key="1">
    <citation type="submission" date="2021-03" db="EMBL/GenBank/DDBJ databases">
        <title>Genomic Encyclopedia of Type Strains, Phase IV (KMG-IV): sequencing the most valuable type-strain genomes for metagenomic binning, comparative biology and taxonomic classification.</title>
        <authorList>
            <person name="Goeker M."/>
        </authorList>
    </citation>
    <scope>NUCLEOTIDE SEQUENCE [LARGE SCALE GENOMIC DNA]</scope>
    <source>
        <strain evidence="2 3">DSM 26427</strain>
    </source>
</reference>
<sequence>MRTGLTIIMMMFFASLALDLAVPALILVGLLALDWASARFKGGAVMQGRPA</sequence>
<feature type="transmembrane region" description="Helical" evidence="1">
    <location>
        <begin position="6"/>
        <end position="33"/>
    </location>
</feature>
<dbReference type="Proteomes" id="UP000823786">
    <property type="component" value="Unassembled WGS sequence"/>
</dbReference>
<dbReference type="RefSeq" id="WP_209854961.1">
    <property type="nucleotide sequence ID" value="NZ_JAGGJV010000008.1"/>
</dbReference>
<keyword evidence="1" id="KW-1133">Transmembrane helix</keyword>
<keyword evidence="3" id="KW-1185">Reference proteome</keyword>
<gene>
    <name evidence="2" type="ORF">J2Z75_004451</name>
</gene>
<organism evidence="2 3">
    <name type="scientific">Rhizobium herbae</name>
    <dbReference type="NCBI Taxonomy" id="508661"/>
    <lineage>
        <taxon>Bacteria</taxon>
        <taxon>Pseudomonadati</taxon>
        <taxon>Pseudomonadota</taxon>
        <taxon>Alphaproteobacteria</taxon>
        <taxon>Hyphomicrobiales</taxon>
        <taxon>Rhizobiaceae</taxon>
        <taxon>Rhizobium/Agrobacterium group</taxon>
        <taxon>Rhizobium</taxon>
    </lineage>
</organism>
<accession>A0ABS4ESK8</accession>
<evidence type="ECO:0000313" key="2">
    <source>
        <dbReference type="EMBL" id="MBP1860930.1"/>
    </source>
</evidence>
<proteinExistence type="predicted"/>
<protein>
    <submittedName>
        <fullName evidence="2">Uncharacterized protein</fullName>
    </submittedName>
</protein>